<dbReference type="GeneID" id="300577419"/>
<dbReference type="Proteomes" id="UP001642720">
    <property type="component" value="Unassembled WGS sequence"/>
</dbReference>
<protein>
    <submittedName>
        <fullName evidence="1">Uncharacterized protein</fullName>
    </submittedName>
</protein>
<evidence type="ECO:0000313" key="2">
    <source>
        <dbReference type="Proteomes" id="UP001642720"/>
    </source>
</evidence>
<comment type="caution">
    <text evidence="1">The sequence shown here is derived from an EMBL/GenBank/DDBJ whole genome shotgun (WGS) entry which is preliminary data.</text>
</comment>
<gene>
    <name evidence="1" type="ORF">CCMA1212_005722</name>
</gene>
<name>A0ABY2H1C7_9HYPO</name>
<proteinExistence type="predicted"/>
<organism evidence="1 2">
    <name type="scientific">Trichoderma ghanense</name>
    <dbReference type="NCBI Taxonomy" id="65468"/>
    <lineage>
        <taxon>Eukaryota</taxon>
        <taxon>Fungi</taxon>
        <taxon>Dikarya</taxon>
        <taxon>Ascomycota</taxon>
        <taxon>Pezizomycotina</taxon>
        <taxon>Sordariomycetes</taxon>
        <taxon>Hypocreomycetidae</taxon>
        <taxon>Hypocreales</taxon>
        <taxon>Hypocreaceae</taxon>
        <taxon>Trichoderma</taxon>
    </lineage>
</organism>
<evidence type="ECO:0000313" key="1">
    <source>
        <dbReference type="EMBL" id="TFB01936.1"/>
    </source>
</evidence>
<reference evidence="1 2" key="1">
    <citation type="submission" date="2018-01" db="EMBL/GenBank/DDBJ databases">
        <title>Genome characterization of the sugarcane-associated fungus Trichoderma ghanense CCMA-1212 and their application in lignocelulose bioconversion.</title>
        <authorList>
            <person name="Steindorff A.S."/>
            <person name="Mendes T.D."/>
            <person name="Vilela E.S.D."/>
            <person name="Rodrigues D.S."/>
            <person name="Formighieri E.F."/>
            <person name="Melo I.S."/>
            <person name="Favaro L.C.L."/>
        </authorList>
    </citation>
    <scope>NUCLEOTIDE SEQUENCE [LARGE SCALE GENOMIC DNA]</scope>
    <source>
        <strain evidence="1 2">CCMA-1212</strain>
    </source>
</reference>
<sequence length="114" mass="12438">MTVPQPRLRPAVRMPWMTTLRGSRRAPSANEMLLGSLQHDVSAVDGNLSVPMFGDLLVKPFGWMGFVSLDGAWIWVDAGELDVFAEIVPAVHAEEAFSARDAGLDGHSVAYPYI</sequence>
<keyword evidence="2" id="KW-1185">Reference proteome</keyword>
<accession>A0ABY2H1C7</accession>
<dbReference type="RefSeq" id="XP_073558137.1">
    <property type="nucleotide sequence ID" value="XM_073702969.1"/>
</dbReference>
<dbReference type="EMBL" id="PPTA01000007">
    <property type="protein sequence ID" value="TFB01936.1"/>
    <property type="molecule type" value="Genomic_DNA"/>
</dbReference>